<reference evidence="2" key="2">
    <citation type="submission" date="2015-01" db="EMBL/GenBank/DDBJ databases">
        <title>Evolutionary Origins and Diversification of the Mycorrhizal Mutualists.</title>
        <authorList>
            <consortium name="DOE Joint Genome Institute"/>
            <consortium name="Mycorrhizal Genomics Consortium"/>
            <person name="Kohler A."/>
            <person name="Kuo A."/>
            <person name="Nagy L.G."/>
            <person name="Floudas D."/>
            <person name="Copeland A."/>
            <person name="Barry K.W."/>
            <person name="Cichocki N."/>
            <person name="Veneault-Fourrey C."/>
            <person name="LaButti K."/>
            <person name="Lindquist E.A."/>
            <person name="Lipzen A."/>
            <person name="Lundell T."/>
            <person name="Morin E."/>
            <person name="Murat C."/>
            <person name="Riley R."/>
            <person name="Ohm R."/>
            <person name="Sun H."/>
            <person name="Tunlid A."/>
            <person name="Henrissat B."/>
            <person name="Grigoriev I.V."/>
            <person name="Hibbett D.S."/>
            <person name="Martin F."/>
        </authorList>
    </citation>
    <scope>NUCLEOTIDE SEQUENCE [LARGE SCALE GENOMIC DNA]</scope>
    <source>
        <strain evidence="2">Ve08.2h10</strain>
    </source>
</reference>
<keyword evidence="2" id="KW-1185">Reference proteome</keyword>
<dbReference type="EMBL" id="KN825332">
    <property type="protein sequence ID" value="KIK91926.1"/>
    <property type="molecule type" value="Genomic_DNA"/>
</dbReference>
<dbReference type="HOGENOM" id="CLU_3033065_0_0_1"/>
<gene>
    <name evidence="1" type="ORF">PAXRUDRAFT_830423</name>
</gene>
<protein>
    <submittedName>
        <fullName evidence="1">Uncharacterized protein</fullName>
    </submittedName>
</protein>
<dbReference type="InParanoid" id="A0A0D0DTL2"/>
<evidence type="ECO:0000313" key="1">
    <source>
        <dbReference type="EMBL" id="KIK91926.1"/>
    </source>
</evidence>
<organism evidence="1 2">
    <name type="scientific">Paxillus rubicundulus Ve08.2h10</name>
    <dbReference type="NCBI Taxonomy" id="930991"/>
    <lineage>
        <taxon>Eukaryota</taxon>
        <taxon>Fungi</taxon>
        <taxon>Dikarya</taxon>
        <taxon>Basidiomycota</taxon>
        <taxon>Agaricomycotina</taxon>
        <taxon>Agaricomycetes</taxon>
        <taxon>Agaricomycetidae</taxon>
        <taxon>Boletales</taxon>
        <taxon>Paxilineae</taxon>
        <taxon>Paxillaceae</taxon>
        <taxon>Paxillus</taxon>
    </lineage>
</organism>
<sequence>MQEEILHMLLDIVSWRQDQMQTHVYFVPAQMRWTPWMQCDNKDSREISRSYKLIG</sequence>
<reference evidence="1 2" key="1">
    <citation type="submission" date="2014-04" db="EMBL/GenBank/DDBJ databases">
        <authorList>
            <consortium name="DOE Joint Genome Institute"/>
            <person name="Kuo A."/>
            <person name="Kohler A."/>
            <person name="Jargeat P."/>
            <person name="Nagy L.G."/>
            <person name="Floudas D."/>
            <person name="Copeland A."/>
            <person name="Barry K.W."/>
            <person name="Cichocki N."/>
            <person name="Veneault-Fourrey C."/>
            <person name="LaButti K."/>
            <person name="Lindquist E.A."/>
            <person name="Lipzen A."/>
            <person name="Lundell T."/>
            <person name="Morin E."/>
            <person name="Murat C."/>
            <person name="Sun H."/>
            <person name="Tunlid A."/>
            <person name="Henrissat B."/>
            <person name="Grigoriev I.V."/>
            <person name="Hibbett D.S."/>
            <person name="Martin F."/>
            <person name="Nordberg H.P."/>
            <person name="Cantor M.N."/>
            <person name="Hua S.X."/>
        </authorList>
    </citation>
    <scope>NUCLEOTIDE SEQUENCE [LARGE SCALE GENOMIC DNA]</scope>
    <source>
        <strain evidence="1 2">Ve08.2h10</strain>
    </source>
</reference>
<name>A0A0D0DTL2_9AGAM</name>
<evidence type="ECO:0000313" key="2">
    <source>
        <dbReference type="Proteomes" id="UP000054538"/>
    </source>
</evidence>
<proteinExistence type="predicted"/>
<dbReference type="AlphaFoldDB" id="A0A0D0DTL2"/>
<accession>A0A0D0DTL2</accession>
<dbReference type="Proteomes" id="UP000054538">
    <property type="component" value="Unassembled WGS sequence"/>
</dbReference>